<geneLocation type="plasmid" evidence="6">
    <name>pts417</name>
</geneLocation>
<comment type="caution">
    <text evidence="1">Lacks conserved residue(s) required for the propagation of feature annotation.</text>
</comment>
<protein>
    <recommendedName>
        <fullName evidence="4">Response regulatory domain-containing protein</fullName>
    </recommendedName>
</protein>
<evidence type="ECO:0000313" key="6">
    <source>
        <dbReference type="Proteomes" id="UP000232638"/>
    </source>
</evidence>
<dbReference type="InterPro" id="IPR011006">
    <property type="entry name" value="CheY-like_superfamily"/>
</dbReference>
<dbReference type="Proteomes" id="UP000232638">
    <property type="component" value="Plasmid pTs417"/>
</dbReference>
<evidence type="ECO:0000256" key="3">
    <source>
        <dbReference type="SAM" id="Phobius"/>
    </source>
</evidence>
<dbReference type="InterPro" id="IPR001789">
    <property type="entry name" value="Sig_transdc_resp-reg_receiver"/>
</dbReference>
<dbReference type="PROSITE" id="PS50110">
    <property type="entry name" value="RESPONSE_REGULATORY"/>
    <property type="match status" value="1"/>
</dbReference>
<feature type="transmembrane region" description="Helical" evidence="3">
    <location>
        <begin position="343"/>
        <end position="362"/>
    </location>
</feature>
<reference evidence="5 6" key="1">
    <citation type="submission" date="2017-03" db="EMBL/GenBank/DDBJ databases">
        <title>Complete genome sequence of Candidatus 'Thiodictyon syntrophicum' sp. nov. strain Cad16T, a photolithoautotroph purple sulfur bacterium isolated from an alpine meromictic lake.</title>
        <authorList>
            <person name="Luedin S.M."/>
            <person name="Pothier J.F."/>
            <person name="Danza F."/>
            <person name="Storelli N."/>
            <person name="Wittwer M."/>
            <person name="Tonolla M."/>
        </authorList>
    </citation>
    <scope>NUCLEOTIDE SEQUENCE [LARGE SCALE GENOMIC DNA]</scope>
    <source>
        <strain evidence="5 6">Cad16T</strain>
        <plasmid evidence="6">Plasmid pts417</plasmid>
    </source>
</reference>
<proteinExistence type="predicted"/>
<name>A0A2K8UI28_9GAMM</name>
<keyword evidence="5" id="KW-0614">Plasmid</keyword>
<dbReference type="GO" id="GO:0000160">
    <property type="term" value="P:phosphorelay signal transduction system"/>
    <property type="evidence" value="ECO:0007669"/>
    <property type="project" value="InterPro"/>
</dbReference>
<feature type="region of interest" description="Disordered" evidence="2">
    <location>
        <begin position="167"/>
        <end position="222"/>
    </location>
</feature>
<keyword evidence="6" id="KW-1185">Reference proteome</keyword>
<keyword evidence="3" id="KW-1133">Transmembrane helix</keyword>
<dbReference type="Gene3D" id="3.40.50.2300">
    <property type="match status" value="1"/>
</dbReference>
<feature type="domain" description="Response regulatory" evidence="4">
    <location>
        <begin position="7"/>
        <end position="122"/>
    </location>
</feature>
<dbReference type="AlphaFoldDB" id="A0A2K8UI28"/>
<gene>
    <name evidence="5" type="ORF">THSYN_30175</name>
</gene>
<evidence type="ECO:0000256" key="2">
    <source>
        <dbReference type="SAM" id="MobiDB-lite"/>
    </source>
</evidence>
<evidence type="ECO:0000259" key="4">
    <source>
        <dbReference type="PROSITE" id="PS50110"/>
    </source>
</evidence>
<accession>A0A2K8UI28</accession>
<evidence type="ECO:0000256" key="1">
    <source>
        <dbReference type="PROSITE-ProRule" id="PRU00169"/>
    </source>
</evidence>
<dbReference type="EMBL" id="CP020371">
    <property type="protein sequence ID" value="AUB85187.1"/>
    <property type="molecule type" value="Genomic_DNA"/>
</dbReference>
<dbReference type="KEGG" id="tsy:THSYN_30175"/>
<dbReference type="SUPFAM" id="SSF52172">
    <property type="entry name" value="CheY-like"/>
    <property type="match status" value="1"/>
</dbReference>
<keyword evidence="3" id="KW-0472">Membrane</keyword>
<evidence type="ECO:0000313" key="5">
    <source>
        <dbReference type="EMBL" id="AUB85187.1"/>
    </source>
</evidence>
<sequence length="363" mass="38536">MSTPKPRILLVVPDLTRQRLVRTALSRGGALVTTEEAGEGALRRCALALPAAVIMAVVMPGLSGLQVLARLRTNYPTLPVYLIDDDSAGQRMGAKGLAAGAAAVFQSAQAGAWANQVVKDLETAAVVGQASAWIASPPPGPSAYLVEEHATVDGLPLYPDSDDLLGANADHLIHSPPPSAEPAAPRSAGVADDSERMTRRGMQQGRESPARLSGPAAPLDGLPLVESERDQMKAPPHRVGPLPEEHLVPLFTAFLERQLPVILADLRAHEHTKVIGVGRSPPDLMSALRSINEGFRIQMARQINWRLQQIATESEAQAHALVTAVVVQHLAPVRQQLRRWRGLALVALLGIGVLGGTVVGQFV</sequence>
<organism evidence="5 6">
    <name type="scientific">Candidatus Thiodictyon syntrophicum</name>
    <dbReference type="NCBI Taxonomy" id="1166950"/>
    <lineage>
        <taxon>Bacteria</taxon>
        <taxon>Pseudomonadati</taxon>
        <taxon>Pseudomonadota</taxon>
        <taxon>Gammaproteobacteria</taxon>
        <taxon>Chromatiales</taxon>
        <taxon>Chromatiaceae</taxon>
        <taxon>Thiodictyon</taxon>
    </lineage>
</organism>
<feature type="transmembrane region" description="Helical" evidence="3">
    <location>
        <begin position="47"/>
        <end position="69"/>
    </location>
</feature>
<keyword evidence="3" id="KW-0812">Transmembrane</keyword>
<dbReference type="RefSeq" id="WP_100922829.1">
    <property type="nucleotide sequence ID" value="NZ_CP020371.1"/>
</dbReference>
<dbReference type="CDD" id="cd00156">
    <property type="entry name" value="REC"/>
    <property type="match status" value="1"/>
</dbReference>